<evidence type="ECO:0000256" key="4">
    <source>
        <dbReference type="ARBA" id="ARBA00022989"/>
    </source>
</evidence>
<dbReference type="GO" id="GO:0016020">
    <property type="term" value="C:membrane"/>
    <property type="evidence" value="ECO:0007669"/>
    <property type="project" value="UniProtKB-SubCell"/>
</dbReference>
<feature type="transmembrane region" description="Helical" evidence="6">
    <location>
        <begin position="68"/>
        <end position="88"/>
    </location>
</feature>
<keyword evidence="5 6" id="KW-0472">Membrane</keyword>
<evidence type="ECO:0000256" key="5">
    <source>
        <dbReference type="ARBA" id="ARBA00023136"/>
    </source>
</evidence>
<comment type="similarity">
    <text evidence="2">Belongs to the drug/metabolite transporter (DMT) superfamily. 10 TMS drug/metabolite exporter (DME) (TC 2.A.7.3) family.</text>
</comment>
<evidence type="ECO:0000256" key="2">
    <source>
        <dbReference type="ARBA" id="ARBA00009853"/>
    </source>
</evidence>
<organism evidence="8 9">
    <name type="scientific">Paracoccus tegillarcae</name>
    <dbReference type="NCBI Taxonomy" id="1529068"/>
    <lineage>
        <taxon>Bacteria</taxon>
        <taxon>Pseudomonadati</taxon>
        <taxon>Pseudomonadota</taxon>
        <taxon>Alphaproteobacteria</taxon>
        <taxon>Rhodobacterales</taxon>
        <taxon>Paracoccaceae</taxon>
        <taxon>Paracoccus</taxon>
    </lineage>
</organism>
<protein>
    <submittedName>
        <fullName evidence="8">ABC transporter permease</fullName>
    </submittedName>
</protein>
<feature type="domain" description="EamA" evidence="7">
    <location>
        <begin position="9"/>
        <end position="138"/>
    </location>
</feature>
<name>A0A2K9F154_9RHOB</name>
<dbReference type="EMBL" id="CP025408">
    <property type="protein sequence ID" value="AUH35294.1"/>
    <property type="molecule type" value="Genomic_DNA"/>
</dbReference>
<comment type="subcellular location">
    <subcellularLocation>
        <location evidence="1">Membrane</location>
        <topology evidence="1">Multi-pass membrane protein</topology>
    </subcellularLocation>
</comment>
<feature type="transmembrane region" description="Helical" evidence="6">
    <location>
        <begin position="149"/>
        <end position="167"/>
    </location>
</feature>
<dbReference type="SUPFAM" id="SSF103481">
    <property type="entry name" value="Multidrug resistance efflux transporter EmrE"/>
    <property type="match status" value="2"/>
</dbReference>
<evidence type="ECO:0000313" key="8">
    <source>
        <dbReference type="EMBL" id="AUH35294.1"/>
    </source>
</evidence>
<dbReference type="PANTHER" id="PTHR22911">
    <property type="entry name" value="ACYL-MALONYL CONDENSING ENZYME-RELATED"/>
    <property type="match status" value="1"/>
</dbReference>
<gene>
    <name evidence="8" type="ORF">CUV01_07900</name>
</gene>
<keyword evidence="4 6" id="KW-1133">Transmembrane helix</keyword>
<evidence type="ECO:0000313" key="9">
    <source>
        <dbReference type="Proteomes" id="UP000233742"/>
    </source>
</evidence>
<evidence type="ECO:0000256" key="1">
    <source>
        <dbReference type="ARBA" id="ARBA00004141"/>
    </source>
</evidence>
<dbReference type="InterPro" id="IPR000620">
    <property type="entry name" value="EamA_dom"/>
</dbReference>
<dbReference type="Gene3D" id="1.10.3730.20">
    <property type="match status" value="1"/>
</dbReference>
<dbReference type="PANTHER" id="PTHR22911:SF6">
    <property type="entry name" value="SOLUTE CARRIER FAMILY 35 MEMBER G1"/>
    <property type="match status" value="1"/>
</dbReference>
<evidence type="ECO:0000259" key="7">
    <source>
        <dbReference type="Pfam" id="PF00892"/>
    </source>
</evidence>
<keyword evidence="9" id="KW-1185">Reference proteome</keyword>
<proteinExistence type="inferred from homology"/>
<sequence length="290" mass="30471">MTDRNAVTGVSIMALVAMGGAVDSTIVRLLAGEVHPFVIGFTRVSFGLIAMLPLILRRPEMLRTKARAGHVIRAALKLGSLVAMFAALQAAPLATVTAIGFAAPIFVTLGAWLFLSEKPGPLRLGGLLLGFAGILVILAPSIGLGEERALMLALLAALLTAAIQLMLKVMGRTDRADTLVAWNLIMSVPLAAIPAWYFWSTPTTAQWGLLALQGVIGTVSQLGVTRAFQLADASLVAPVDFLRLPFVALSAWLIFSELSPLSTWLGAALIFAAILLMAASARGRQVVVPG</sequence>
<dbReference type="AlphaFoldDB" id="A0A2K9F154"/>
<feature type="transmembrane region" description="Helical" evidence="6">
    <location>
        <begin position="122"/>
        <end position="143"/>
    </location>
</feature>
<feature type="domain" description="EamA" evidence="7">
    <location>
        <begin position="149"/>
        <end position="277"/>
    </location>
</feature>
<dbReference type="Proteomes" id="UP000233742">
    <property type="component" value="Chromosome"/>
</dbReference>
<evidence type="ECO:0000256" key="3">
    <source>
        <dbReference type="ARBA" id="ARBA00022692"/>
    </source>
</evidence>
<accession>A0A2K9F154</accession>
<feature type="transmembrane region" description="Helical" evidence="6">
    <location>
        <begin position="94"/>
        <end position="115"/>
    </location>
</feature>
<feature type="transmembrane region" description="Helical" evidence="6">
    <location>
        <begin position="34"/>
        <end position="56"/>
    </location>
</feature>
<dbReference type="KEGG" id="paro:CUV01_07900"/>
<dbReference type="OrthoDB" id="9812899at2"/>
<reference evidence="8 9" key="1">
    <citation type="submission" date="2017-12" db="EMBL/GenBank/DDBJ databases">
        <authorList>
            <person name="Hurst M.R.H."/>
        </authorList>
    </citation>
    <scope>NUCLEOTIDE SEQUENCE [LARGE SCALE GENOMIC DNA]</scope>
    <source>
        <strain evidence="8 9">BM15</strain>
    </source>
</reference>
<feature type="transmembrane region" description="Helical" evidence="6">
    <location>
        <begin position="179"/>
        <end position="199"/>
    </location>
</feature>
<evidence type="ECO:0000256" key="6">
    <source>
        <dbReference type="SAM" id="Phobius"/>
    </source>
</evidence>
<feature type="transmembrane region" description="Helical" evidence="6">
    <location>
        <begin position="261"/>
        <end position="281"/>
    </location>
</feature>
<keyword evidence="3 6" id="KW-0812">Transmembrane</keyword>
<dbReference type="InterPro" id="IPR037185">
    <property type="entry name" value="EmrE-like"/>
</dbReference>
<dbReference type="Pfam" id="PF00892">
    <property type="entry name" value="EamA"/>
    <property type="match status" value="2"/>
</dbReference>